<dbReference type="EMBL" id="JAUJYN010000006">
    <property type="protein sequence ID" value="KAK1268639.1"/>
    <property type="molecule type" value="Genomic_DNA"/>
</dbReference>
<dbReference type="Gene3D" id="1.10.8.60">
    <property type="match status" value="1"/>
</dbReference>
<comment type="subcellular location">
    <subcellularLocation>
        <location evidence="1">Nucleus</location>
    </subcellularLocation>
</comment>
<dbReference type="PANTHER" id="PTHR12172:SF1">
    <property type="entry name" value="P-LOOP CONTAINING NUCLEOSIDE TRIPHOSPHATE HYDROLASES SUPERFAMILY PROTEIN"/>
    <property type="match status" value="1"/>
</dbReference>
<reference evidence="12" key="2">
    <citation type="submission" date="2023-06" db="EMBL/GenBank/DDBJ databases">
        <authorList>
            <person name="Ma L."/>
            <person name="Liu K.-W."/>
            <person name="Li Z."/>
            <person name="Hsiao Y.-Y."/>
            <person name="Qi Y."/>
            <person name="Fu T."/>
            <person name="Tang G."/>
            <person name="Zhang D."/>
            <person name="Sun W.-H."/>
            <person name="Liu D.-K."/>
            <person name="Li Y."/>
            <person name="Chen G.-Z."/>
            <person name="Liu X.-D."/>
            <person name="Liao X.-Y."/>
            <person name="Jiang Y.-T."/>
            <person name="Yu X."/>
            <person name="Hao Y."/>
            <person name="Huang J."/>
            <person name="Zhao X.-W."/>
            <person name="Ke S."/>
            <person name="Chen Y.-Y."/>
            <person name="Wu W.-L."/>
            <person name="Hsu J.-L."/>
            <person name="Lin Y.-F."/>
            <person name="Huang M.-D."/>
            <person name="Li C.-Y."/>
            <person name="Huang L."/>
            <person name="Wang Z.-W."/>
            <person name="Zhao X."/>
            <person name="Zhong W.-Y."/>
            <person name="Peng D.-H."/>
            <person name="Ahmad S."/>
            <person name="Lan S."/>
            <person name="Zhang J.-S."/>
            <person name="Tsai W.-C."/>
            <person name="Van De Peer Y."/>
            <person name="Liu Z.-J."/>
        </authorList>
    </citation>
    <scope>NUCLEOTIDE SEQUENCE</scope>
    <source>
        <strain evidence="12">SCP</strain>
        <tissue evidence="12">Leaves</tissue>
    </source>
</reference>
<dbReference type="GO" id="GO:0003689">
    <property type="term" value="F:DNA clamp loader activity"/>
    <property type="evidence" value="ECO:0007669"/>
    <property type="project" value="TreeGrafter"/>
</dbReference>
<evidence type="ECO:0000256" key="3">
    <source>
        <dbReference type="ARBA" id="ARBA00011480"/>
    </source>
</evidence>
<comment type="similarity">
    <text evidence="2">Belongs to the rad17/RAD24 family.</text>
</comment>
<dbReference type="Gene3D" id="3.40.50.300">
    <property type="entry name" value="P-loop containing nucleotide triphosphate hydrolases"/>
    <property type="match status" value="1"/>
</dbReference>
<dbReference type="GO" id="GO:0005524">
    <property type="term" value="F:ATP binding"/>
    <property type="evidence" value="ECO:0007669"/>
    <property type="project" value="UniProtKB-KW"/>
</dbReference>
<feature type="domain" description="AAA+ ATPase" evidence="11">
    <location>
        <begin position="449"/>
        <end position="634"/>
    </location>
</feature>
<keyword evidence="4" id="KW-0235">DNA replication</keyword>
<dbReference type="GO" id="GO:0006281">
    <property type="term" value="P:DNA repair"/>
    <property type="evidence" value="ECO:0007669"/>
    <property type="project" value="InterPro"/>
</dbReference>
<dbReference type="GO" id="GO:0000077">
    <property type="term" value="P:DNA damage checkpoint signaling"/>
    <property type="evidence" value="ECO:0007669"/>
    <property type="project" value="TreeGrafter"/>
</dbReference>
<evidence type="ECO:0000256" key="5">
    <source>
        <dbReference type="ARBA" id="ARBA00022741"/>
    </source>
</evidence>
<dbReference type="PANTHER" id="PTHR12172">
    <property type="entry name" value="CELL CYCLE CHECKPOINT PROTEIN RAD17"/>
    <property type="match status" value="1"/>
</dbReference>
<sequence>MEGSVEEVGSWRRKRRGPCRIVQSKLSLHGSQESKGGFVLEEDDAEGEECCGSQGKNKGKRMKKKVEVTPIKAASTQDVFTSEKDLRPNGCSDFFLKLSEKKLRMKLHKEQQKMVPKCRQVVDSGAGRGSCSLSKEEDGNDVTCIDLTSDDSKGQLDNQGPVEIGFDAAECLKYQTSRAQSSCDLPLGPNTSVEDGTCMPIGQRTHPFFASWRTTKKSQEMPGHTGVGSKLCLAVHENEIISGAPVHVFETPEDDLVPLDWGNWTFSETSFLNSSSSFGIDFSSPVFKDSVRPLQFGDSITCSNSHGEVLSGKPIPVDQFSDQEKDVHSFSNGQGNVSLSPECSTSGYNSKDDLQDKLFHERLISHLSRRGQLDSNLWTNKYQPENASEVCGNKESIRLLREWLDSWDERGCQTSKSFYDDDCFSTQDSEYNTSQNDSDGESMNGKAFLKNVFLVTGPVGCGKTSSVYACAKEKGFQVIEVSASDWRNGANVKQKFGEAMESHRLNKRSHEDRVSPLRKMLDFTSAELPTSSNADSDDEVIDLTLSKVNQVVVKVKEEPLQTLMRKNASPHAVNKSLILFEDVDIIFDEDRGFIGTLIQLAETTKRPIVLTCNSKDPGLPQHLDREVVNFRLPSLEELLPHLNMICSTEKANITPQLLERFICACQGDIRKTILLLQFWCQGKEDIKEKKVRCLYKTLPLDLDAAHEVIKRMMPWEFPSQLSEKVEEEISKALYVAKENLSYVLPVTDEQEIYLRVKFEASEIGNNETESTKSRLSILSRNCSDDYNDISTQPGDFSDTTGTPVKFSRRRVRQSACTIVSSESEDELFPKESPVVSDFQPCNCNDQFANVLGGPAVQMPASTGPSRLLCEYDSSQEKSCQKLFQSPQNKANPQRCSPELLNACCVPKSFIVPETEISNRPIFPYVSLSDDILSSANPIQNLYDAVDRDQDVTLDSTKNLDNMLGSNSEVESISEEKNAQRLATLASGLTDLISAVDVMIRGCESEQLVSYNLEKSLPPYDDVDDQCCNERQMDIASIVAQHGLCLFAKDSAMMRSYGDDKNTVDLTREVLSCSTNIISFGKLVADEIASCQISCKDSEVESELYNIIRSVVPARSRLALKGPAFHEYLSFMSQISISENDRVKEDINMTKKCRRSRASQHYFSTAPFDISPQNLILLAKWSFYSMAMS</sequence>
<proteinExistence type="inferred from homology"/>
<dbReference type="GO" id="GO:0033314">
    <property type="term" value="P:mitotic DNA replication checkpoint signaling"/>
    <property type="evidence" value="ECO:0007669"/>
    <property type="project" value="TreeGrafter"/>
</dbReference>
<evidence type="ECO:0000256" key="9">
    <source>
        <dbReference type="ARBA" id="ARBA00023306"/>
    </source>
</evidence>
<evidence type="ECO:0000313" key="12">
    <source>
        <dbReference type="EMBL" id="KAK1268639.1"/>
    </source>
</evidence>
<protein>
    <recommendedName>
        <fullName evidence="11">AAA+ ATPase domain-containing protein</fullName>
    </recommendedName>
</protein>
<dbReference type="InterPro" id="IPR027417">
    <property type="entry name" value="P-loop_NTPase"/>
</dbReference>
<dbReference type="InterPro" id="IPR004582">
    <property type="entry name" value="Checkpoint_prot_Rad17_Rad24"/>
</dbReference>
<dbReference type="AlphaFoldDB" id="A0AAV9AWX3"/>
<name>A0AAV9AWX3_ACOGR</name>
<organism evidence="12 13">
    <name type="scientific">Acorus gramineus</name>
    <name type="common">Dwarf sweet flag</name>
    <dbReference type="NCBI Taxonomy" id="55184"/>
    <lineage>
        <taxon>Eukaryota</taxon>
        <taxon>Viridiplantae</taxon>
        <taxon>Streptophyta</taxon>
        <taxon>Embryophyta</taxon>
        <taxon>Tracheophyta</taxon>
        <taxon>Spermatophyta</taxon>
        <taxon>Magnoliopsida</taxon>
        <taxon>Liliopsida</taxon>
        <taxon>Acoraceae</taxon>
        <taxon>Acorus</taxon>
    </lineage>
</organism>
<dbReference type="InterPro" id="IPR003959">
    <property type="entry name" value="ATPase_AAA_core"/>
</dbReference>
<evidence type="ECO:0000313" key="13">
    <source>
        <dbReference type="Proteomes" id="UP001179952"/>
    </source>
</evidence>
<dbReference type="Pfam" id="PF00004">
    <property type="entry name" value="AAA"/>
    <property type="match status" value="1"/>
</dbReference>
<dbReference type="Proteomes" id="UP001179952">
    <property type="component" value="Unassembled WGS sequence"/>
</dbReference>
<dbReference type="InterPro" id="IPR047854">
    <property type="entry name" value="RFC_lid"/>
</dbReference>
<keyword evidence="7" id="KW-0067">ATP-binding</keyword>
<feature type="region of interest" description="Disordered" evidence="10">
    <location>
        <begin position="325"/>
        <end position="344"/>
    </location>
</feature>
<evidence type="ECO:0000256" key="7">
    <source>
        <dbReference type="ARBA" id="ARBA00022840"/>
    </source>
</evidence>
<keyword evidence="5" id="KW-0547">Nucleotide-binding</keyword>
<dbReference type="GO" id="GO:0005634">
    <property type="term" value="C:nucleus"/>
    <property type="evidence" value="ECO:0007669"/>
    <property type="project" value="UniProtKB-SubCell"/>
</dbReference>
<dbReference type="GO" id="GO:0016887">
    <property type="term" value="F:ATP hydrolysis activity"/>
    <property type="evidence" value="ECO:0007669"/>
    <property type="project" value="InterPro"/>
</dbReference>
<keyword evidence="6" id="KW-0227">DNA damage</keyword>
<keyword evidence="8" id="KW-0539">Nucleus</keyword>
<keyword evidence="9" id="KW-0131">Cell cycle</keyword>
<dbReference type="CDD" id="cd18140">
    <property type="entry name" value="HLD_clamp_RFC"/>
    <property type="match status" value="1"/>
</dbReference>
<dbReference type="SMART" id="SM00382">
    <property type="entry name" value="AAA"/>
    <property type="match status" value="1"/>
</dbReference>
<reference evidence="12" key="1">
    <citation type="journal article" date="2023" name="Nat. Commun.">
        <title>Diploid and tetraploid genomes of Acorus and the evolution of monocots.</title>
        <authorList>
            <person name="Ma L."/>
            <person name="Liu K.W."/>
            <person name="Li Z."/>
            <person name="Hsiao Y.Y."/>
            <person name="Qi Y."/>
            <person name="Fu T."/>
            <person name="Tang G.D."/>
            <person name="Zhang D."/>
            <person name="Sun W.H."/>
            <person name="Liu D.K."/>
            <person name="Li Y."/>
            <person name="Chen G.Z."/>
            <person name="Liu X.D."/>
            <person name="Liao X.Y."/>
            <person name="Jiang Y.T."/>
            <person name="Yu X."/>
            <person name="Hao Y."/>
            <person name="Huang J."/>
            <person name="Zhao X.W."/>
            <person name="Ke S."/>
            <person name="Chen Y.Y."/>
            <person name="Wu W.L."/>
            <person name="Hsu J.L."/>
            <person name="Lin Y.F."/>
            <person name="Huang M.D."/>
            <person name="Li C.Y."/>
            <person name="Huang L."/>
            <person name="Wang Z.W."/>
            <person name="Zhao X."/>
            <person name="Zhong W.Y."/>
            <person name="Peng D.H."/>
            <person name="Ahmad S."/>
            <person name="Lan S."/>
            <person name="Zhang J.S."/>
            <person name="Tsai W.C."/>
            <person name="Van de Peer Y."/>
            <person name="Liu Z.J."/>
        </authorList>
    </citation>
    <scope>NUCLEOTIDE SEQUENCE</scope>
    <source>
        <strain evidence="12">SCP</strain>
    </source>
</reference>
<feature type="compositionally biased region" description="Polar residues" evidence="10">
    <location>
        <begin position="329"/>
        <end position="344"/>
    </location>
</feature>
<keyword evidence="13" id="KW-1185">Reference proteome</keyword>
<dbReference type="GO" id="GO:0006260">
    <property type="term" value="P:DNA replication"/>
    <property type="evidence" value="ECO:0007669"/>
    <property type="project" value="UniProtKB-KW"/>
</dbReference>
<comment type="caution">
    <text evidence="12">The sequence shown here is derived from an EMBL/GenBank/DDBJ whole genome shotgun (WGS) entry which is preliminary data.</text>
</comment>
<evidence type="ECO:0000256" key="4">
    <source>
        <dbReference type="ARBA" id="ARBA00022705"/>
    </source>
</evidence>
<dbReference type="InterPro" id="IPR003593">
    <property type="entry name" value="AAA+_ATPase"/>
</dbReference>
<evidence type="ECO:0000259" key="11">
    <source>
        <dbReference type="SMART" id="SM00382"/>
    </source>
</evidence>
<dbReference type="SUPFAM" id="SSF52540">
    <property type="entry name" value="P-loop containing nucleoside triphosphate hydrolases"/>
    <property type="match status" value="1"/>
</dbReference>
<dbReference type="GO" id="GO:0003682">
    <property type="term" value="F:chromatin binding"/>
    <property type="evidence" value="ECO:0007669"/>
    <property type="project" value="TreeGrafter"/>
</dbReference>
<accession>A0AAV9AWX3</accession>
<evidence type="ECO:0000256" key="2">
    <source>
        <dbReference type="ARBA" id="ARBA00006168"/>
    </source>
</evidence>
<comment type="subunit">
    <text evidence="3">Heterotetramer of subunits RFC2, RFC3, RFC4 and RFC5 that can form a complex with RFC1.</text>
</comment>
<evidence type="ECO:0000256" key="10">
    <source>
        <dbReference type="SAM" id="MobiDB-lite"/>
    </source>
</evidence>
<evidence type="ECO:0000256" key="8">
    <source>
        <dbReference type="ARBA" id="ARBA00023242"/>
    </source>
</evidence>
<gene>
    <name evidence="12" type="ORF">QJS04_geneDACA006871</name>
</gene>
<feature type="region of interest" description="Disordered" evidence="10">
    <location>
        <begin position="48"/>
        <end position="67"/>
    </location>
</feature>
<evidence type="ECO:0000256" key="1">
    <source>
        <dbReference type="ARBA" id="ARBA00004123"/>
    </source>
</evidence>
<evidence type="ECO:0000256" key="6">
    <source>
        <dbReference type="ARBA" id="ARBA00022763"/>
    </source>
</evidence>